<feature type="domain" description="PPM-type phosphatase" evidence="4">
    <location>
        <begin position="287"/>
        <end position="606"/>
    </location>
</feature>
<comment type="cofactor">
    <cofactor evidence="2">
        <name>Mg(2+)</name>
        <dbReference type="ChEBI" id="CHEBI:18420"/>
    </cofactor>
</comment>
<evidence type="ECO:0000256" key="1">
    <source>
        <dbReference type="PROSITE-ProRule" id="PRU00703"/>
    </source>
</evidence>
<comment type="caution">
    <text evidence="5">The sequence shown here is derived from an EMBL/GenBank/DDBJ whole genome shotgun (WGS) entry which is preliminary data.</text>
</comment>
<dbReference type="Gene3D" id="3.60.40.10">
    <property type="entry name" value="PPM-type phosphatase domain"/>
    <property type="match status" value="1"/>
</dbReference>
<gene>
    <name evidence="5" type="ORF">CYCCA115_LOCUS5310</name>
</gene>
<evidence type="ECO:0000259" key="3">
    <source>
        <dbReference type="PROSITE" id="PS51371"/>
    </source>
</evidence>
<dbReference type="AlphaFoldDB" id="A0AAD2CK42"/>
<dbReference type="InterPro" id="IPR036457">
    <property type="entry name" value="PPM-type-like_dom_sf"/>
</dbReference>
<dbReference type="Gene3D" id="3.10.580.10">
    <property type="entry name" value="CBS-domain"/>
    <property type="match status" value="1"/>
</dbReference>
<dbReference type="GO" id="GO:0004722">
    <property type="term" value="F:protein serine/threonine phosphatase activity"/>
    <property type="evidence" value="ECO:0007669"/>
    <property type="project" value="UniProtKB-EC"/>
</dbReference>
<dbReference type="PROSITE" id="PS51746">
    <property type="entry name" value="PPM_2"/>
    <property type="match status" value="1"/>
</dbReference>
<dbReference type="PANTHER" id="PTHR12320">
    <property type="entry name" value="PROTEIN PHOSPHATASE 2C"/>
    <property type="match status" value="1"/>
</dbReference>
<dbReference type="SMART" id="SM00332">
    <property type="entry name" value="PP2Cc"/>
    <property type="match status" value="1"/>
</dbReference>
<dbReference type="InterPro" id="IPR000644">
    <property type="entry name" value="CBS_dom"/>
</dbReference>
<protein>
    <recommendedName>
        <fullName evidence="2">Protein phosphatase</fullName>
        <ecNumber evidence="2">3.1.3.16</ecNumber>
    </recommendedName>
</protein>
<evidence type="ECO:0000313" key="6">
    <source>
        <dbReference type="Proteomes" id="UP001295423"/>
    </source>
</evidence>
<dbReference type="SUPFAM" id="SSF54631">
    <property type="entry name" value="CBS-domain pair"/>
    <property type="match status" value="1"/>
</dbReference>
<organism evidence="5 6">
    <name type="scientific">Cylindrotheca closterium</name>
    <dbReference type="NCBI Taxonomy" id="2856"/>
    <lineage>
        <taxon>Eukaryota</taxon>
        <taxon>Sar</taxon>
        <taxon>Stramenopiles</taxon>
        <taxon>Ochrophyta</taxon>
        <taxon>Bacillariophyta</taxon>
        <taxon>Bacillariophyceae</taxon>
        <taxon>Bacillariophycidae</taxon>
        <taxon>Bacillariales</taxon>
        <taxon>Bacillariaceae</taxon>
        <taxon>Cylindrotheca</taxon>
    </lineage>
</organism>
<dbReference type="InterPro" id="IPR046342">
    <property type="entry name" value="CBS_dom_sf"/>
</dbReference>
<feature type="domain" description="CBS" evidence="3">
    <location>
        <begin position="87"/>
        <end position="150"/>
    </location>
</feature>
<keyword evidence="2" id="KW-0460">Magnesium</keyword>
<comment type="similarity">
    <text evidence="2">Belongs to the PP2C family.</text>
</comment>
<dbReference type="InterPro" id="IPR001932">
    <property type="entry name" value="PPM-type_phosphatase-like_dom"/>
</dbReference>
<keyword evidence="2" id="KW-0378">Hydrolase</keyword>
<dbReference type="EC" id="3.1.3.16" evidence="2"/>
<dbReference type="Pfam" id="PF00571">
    <property type="entry name" value="CBS"/>
    <property type="match status" value="2"/>
</dbReference>
<dbReference type="SMART" id="SM00116">
    <property type="entry name" value="CBS"/>
    <property type="match status" value="2"/>
</dbReference>
<feature type="domain" description="CBS" evidence="3">
    <location>
        <begin position="164"/>
        <end position="222"/>
    </location>
</feature>
<keyword evidence="2" id="KW-0464">Manganese</keyword>
<dbReference type="CDD" id="cd02205">
    <property type="entry name" value="CBS_pair_SF"/>
    <property type="match status" value="1"/>
</dbReference>
<dbReference type="SUPFAM" id="SSF81606">
    <property type="entry name" value="PP2C-like"/>
    <property type="match status" value="1"/>
</dbReference>
<dbReference type="InterPro" id="IPR039123">
    <property type="entry name" value="PPTC7"/>
</dbReference>
<dbReference type="PROSITE" id="PS51371">
    <property type="entry name" value="CBS"/>
    <property type="match status" value="2"/>
</dbReference>
<reference evidence="5" key="1">
    <citation type="submission" date="2023-08" db="EMBL/GenBank/DDBJ databases">
        <authorList>
            <person name="Audoor S."/>
            <person name="Bilcke G."/>
        </authorList>
    </citation>
    <scope>NUCLEOTIDE SEQUENCE</scope>
</reference>
<keyword evidence="6" id="KW-1185">Reference proteome</keyword>
<dbReference type="EMBL" id="CAKOGP040000557">
    <property type="protein sequence ID" value="CAJ1936674.1"/>
    <property type="molecule type" value="Genomic_DNA"/>
</dbReference>
<comment type="catalytic activity">
    <reaction evidence="2">
        <text>O-phospho-L-threonyl-[protein] + H2O = L-threonyl-[protein] + phosphate</text>
        <dbReference type="Rhea" id="RHEA:47004"/>
        <dbReference type="Rhea" id="RHEA-COMP:11060"/>
        <dbReference type="Rhea" id="RHEA-COMP:11605"/>
        <dbReference type="ChEBI" id="CHEBI:15377"/>
        <dbReference type="ChEBI" id="CHEBI:30013"/>
        <dbReference type="ChEBI" id="CHEBI:43474"/>
        <dbReference type="ChEBI" id="CHEBI:61977"/>
        <dbReference type="EC" id="3.1.3.16"/>
    </reaction>
</comment>
<comment type="cofactor">
    <cofactor evidence="2">
        <name>Mn(2+)</name>
        <dbReference type="ChEBI" id="CHEBI:29035"/>
    </cofactor>
</comment>
<sequence>MATGIARPFGSLAHKTTRGHLEAKHQIKKTGFRHFASTVSSDDFANVDDIRNPKPPIISKDEEHRVETQRRRLADVLISEVLDAKHAHRWVNPIIKHGATLREAIEAVIDGGLSGMMVVDDHAGEQKKVLGLLTSRDLLRVMNSGIKDDESNDEIMSRPIIDFMTPISQVVYARPEETIGMCRTIMSKLGIKCLPILSSEGQVAGLITARDMSDFGLTAADKGGKKSFLDDVSSRVGLSSNTSMADPPLFMQAHLTPERSPLYVNMGVAELPHPFKRPDGVSGNLREHGPSDFASDNDLSEDAHFIATVKLPDDKEGTLRDLTYFGVADGVGSWREYGVDPRDFSHKLMEECENVLLEACHRAPKKGKLSKRVIAPADILEEAYERVKKDNIIGSCTACVAFFDNTRHQLHFSNLGDSGIVILRHIDSSQAGSLKRDKTIPRLERSSDLKVAFVSQQQLHSFNHPYQLGWTGEEMREKSSFKTAQDTCTTSVHVRRGDIIIMATDGLFDNIDVNDIADVGLEWENQVGLIRGGDIAAREKRWQMGNSLTLLSAERVGELAQELCDKARDYSLDSSLDSPFALLAKENDIMWSGGMPDDCTVIVAHVVGRSADDVMDKDHL</sequence>
<evidence type="ECO:0000313" key="5">
    <source>
        <dbReference type="EMBL" id="CAJ1936674.1"/>
    </source>
</evidence>
<accession>A0AAD2CK42</accession>
<keyword evidence="2" id="KW-0904">Protein phosphatase</keyword>
<evidence type="ECO:0000259" key="4">
    <source>
        <dbReference type="PROSITE" id="PS51746"/>
    </source>
</evidence>
<dbReference type="GO" id="GO:0046872">
    <property type="term" value="F:metal ion binding"/>
    <property type="evidence" value="ECO:0007669"/>
    <property type="project" value="UniProtKB-UniRule"/>
</dbReference>
<comment type="catalytic activity">
    <reaction evidence="2">
        <text>O-phospho-L-seryl-[protein] + H2O = L-seryl-[protein] + phosphate</text>
        <dbReference type="Rhea" id="RHEA:20629"/>
        <dbReference type="Rhea" id="RHEA-COMP:9863"/>
        <dbReference type="Rhea" id="RHEA-COMP:11604"/>
        <dbReference type="ChEBI" id="CHEBI:15377"/>
        <dbReference type="ChEBI" id="CHEBI:29999"/>
        <dbReference type="ChEBI" id="CHEBI:43474"/>
        <dbReference type="ChEBI" id="CHEBI:83421"/>
        <dbReference type="EC" id="3.1.3.16"/>
    </reaction>
</comment>
<keyword evidence="1" id="KW-0129">CBS domain</keyword>
<keyword evidence="2" id="KW-0479">Metal-binding</keyword>
<dbReference type="PANTHER" id="PTHR12320:SF1">
    <property type="entry name" value="PROTEIN PHOSPHATASE PTC7 HOMOLOG"/>
    <property type="match status" value="1"/>
</dbReference>
<evidence type="ECO:0000256" key="2">
    <source>
        <dbReference type="RuleBase" id="RU366020"/>
    </source>
</evidence>
<name>A0AAD2CK42_9STRA</name>
<dbReference type="Proteomes" id="UP001295423">
    <property type="component" value="Unassembled WGS sequence"/>
</dbReference>
<proteinExistence type="inferred from homology"/>